<dbReference type="InterPro" id="IPR016032">
    <property type="entry name" value="Sig_transdc_resp-reg_C-effctor"/>
</dbReference>
<feature type="repeat" description="TPR" evidence="5">
    <location>
        <begin position="738"/>
        <end position="771"/>
    </location>
</feature>
<reference evidence="10" key="1">
    <citation type="journal article" date="2019" name="Int. J. Syst. Evol. Microbiol.">
        <title>The Global Catalogue of Microorganisms (GCM) 10K type strain sequencing project: providing services to taxonomists for standard genome sequencing and annotation.</title>
        <authorList>
            <consortium name="The Broad Institute Genomics Platform"/>
            <consortium name="The Broad Institute Genome Sequencing Center for Infectious Disease"/>
            <person name="Wu L."/>
            <person name="Ma J."/>
        </authorList>
    </citation>
    <scope>NUCLEOTIDE SEQUENCE [LARGE SCALE GENOMIC DNA]</scope>
    <source>
        <strain evidence="10">JCM 10083</strain>
    </source>
</reference>
<dbReference type="RefSeq" id="WP_343965253.1">
    <property type="nucleotide sequence ID" value="NZ_BAAAGK010000028.1"/>
</dbReference>
<proteinExistence type="inferred from homology"/>
<evidence type="ECO:0000256" key="1">
    <source>
        <dbReference type="ARBA" id="ARBA00005820"/>
    </source>
</evidence>
<dbReference type="Proteomes" id="UP001596514">
    <property type="component" value="Unassembled WGS sequence"/>
</dbReference>
<dbReference type="SMART" id="SM01043">
    <property type="entry name" value="BTAD"/>
    <property type="match status" value="1"/>
</dbReference>
<feature type="repeat" description="TPR" evidence="5">
    <location>
        <begin position="858"/>
        <end position="891"/>
    </location>
</feature>
<dbReference type="Gene3D" id="3.40.50.300">
    <property type="entry name" value="P-loop containing nucleotide triphosphate hydrolases"/>
    <property type="match status" value="1"/>
</dbReference>
<evidence type="ECO:0000313" key="10">
    <source>
        <dbReference type="Proteomes" id="UP001596514"/>
    </source>
</evidence>
<keyword evidence="5" id="KW-0802">TPR repeat</keyword>
<dbReference type="EMBL" id="JBHTEE010000001">
    <property type="protein sequence ID" value="MFC7599337.1"/>
    <property type="molecule type" value="Genomic_DNA"/>
</dbReference>
<evidence type="ECO:0000256" key="3">
    <source>
        <dbReference type="ARBA" id="ARBA00023125"/>
    </source>
</evidence>
<organism evidence="9 10">
    <name type="scientific">Streptosporangium amethystogenes subsp. fukuiense</name>
    <dbReference type="NCBI Taxonomy" id="698418"/>
    <lineage>
        <taxon>Bacteria</taxon>
        <taxon>Bacillati</taxon>
        <taxon>Actinomycetota</taxon>
        <taxon>Actinomycetes</taxon>
        <taxon>Streptosporangiales</taxon>
        <taxon>Streptosporangiaceae</taxon>
        <taxon>Streptosporangium</taxon>
    </lineage>
</organism>
<evidence type="ECO:0000259" key="8">
    <source>
        <dbReference type="PROSITE" id="PS51755"/>
    </source>
</evidence>
<evidence type="ECO:0000313" key="9">
    <source>
        <dbReference type="EMBL" id="MFC7599337.1"/>
    </source>
</evidence>
<keyword evidence="10" id="KW-1185">Reference proteome</keyword>
<comment type="similarity">
    <text evidence="1">Belongs to the AfsR/DnrI/RedD regulatory family.</text>
</comment>
<dbReference type="InterPro" id="IPR036388">
    <property type="entry name" value="WH-like_DNA-bd_sf"/>
</dbReference>
<evidence type="ECO:0000256" key="4">
    <source>
        <dbReference type="ARBA" id="ARBA00023163"/>
    </source>
</evidence>
<dbReference type="InterPro" id="IPR011990">
    <property type="entry name" value="TPR-like_helical_dom_sf"/>
</dbReference>
<dbReference type="SMART" id="SM00028">
    <property type="entry name" value="TPR"/>
    <property type="match status" value="8"/>
</dbReference>
<dbReference type="PROSITE" id="PS50005">
    <property type="entry name" value="TPR"/>
    <property type="match status" value="3"/>
</dbReference>
<dbReference type="InterPro" id="IPR019734">
    <property type="entry name" value="TPR_rpt"/>
</dbReference>
<dbReference type="CDD" id="cd15831">
    <property type="entry name" value="BTAD"/>
    <property type="match status" value="1"/>
</dbReference>
<gene>
    <name evidence="9" type="ORF">ACFQVD_04355</name>
</gene>
<dbReference type="Gene3D" id="1.10.10.10">
    <property type="entry name" value="Winged helix-like DNA-binding domain superfamily/Winged helix DNA-binding domain"/>
    <property type="match status" value="2"/>
</dbReference>
<dbReference type="PROSITE" id="PS51755">
    <property type="entry name" value="OMPR_PHOB"/>
    <property type="match status" value="1"/>
</dbReference>
<dbReference type="Gene3D" id="1.25.40.10">
    <property type="entry name" value="Tetratricopeptide repeat domain"/>
    <property type="match status" value="2"/>
</dbReference>
<feature type="region of interest" description="Disordered" evidence="7">
    <location>
        <begin position="248"/>
        <end position="275"/>
    </location>
</feature>
<keyword evidence="3 6" id="KW-0238">DNA-binding</keyword>
<name>A0ABW2SSP7_9ACTN</name>
<dbReference type="SUPFAM" id="SSF46894">
    <property type="entry name" value="C-terminal effector domain of the bipartite response regulators"/>
    <property type="match status" value="1"/>
</dbReference>
<dbReference type="InterPro" id="IPR002182">
    <property type="entry name" value="NB-ARC"/>
</dbReference>
<dbReference type="PANTHER" id="PTHR35807:SF1">
    <property type="entry name" value="TRANSCRIPTIONAL REGULATOR REDD"/>
    <property type="match status" value="1"/>
</dbReference>
<evidence type="ECO:0000256" key="2">
    <source>
        <dbReference type="ARBA" id="ARBA00023015"/>
    </source>
</evidence>
<accession>A0ABW2SSP7</accession>
<feature type="domain" description="OmpR/PhoB-type" evidence="8">
    <location>
        <begin position="1"/>
        <end position="93"/>
    </location>
</feature>
<evidence type="ECO:0000256" key="7">
    <source>
        <dbReference type="SAM" id="MobiDB-lite"/>
    </source>
</evidence>
<keyword evidence="2" id="KW-0805">Transcription regulation</keyword>
<feature type="DNA-binding region" description="OmpR/PhoB-type" evidence="6">
    <location>
        <begin position="1"/>
        <end position="93"/>
    </location>
</feature>
<dbReference type="PRINTS" id="PR00364">
    <property type="entry name" value="DISEASERSIST"/>
</dbReference>
<dbReference type="Pfam" id="PF03704">
    <property type="entry name" value="BTAD"/>
    <property type="match status" value="1"/>
</dbReference>
<dbReference type="InterPro" id="IPR051677">
    <property type="entry name" value="AfsR-DnrI-RedD_regulator"/>
</dbReference>
<feature type="repeat" description="TPR" evidence="5">
    <location>
        <begin position="898"/>
        <end position="931"/>
    </location>
</feature>
<keyword evidence="4" id="KW-0804">Transcription</keyword>
<dbReference type="SUPFAM" id="SSF52540">
    <property type="entry name" value="P-loop containing nucleoside triphosphate hydrolases"/>
    <property type="match status" value="1"/>
</dbReference>
<dbReference type="InterPro" id="IPR001867">
    <property type="entry name" value="OmpR/PhoB-type_DNA-bd"/>
</dbReference>
<dbReference type="PANTHER" id="PTHR35807">
    <property type="entry name" value="TRANSCRIPTIONAL REGULATOR REDD-RELATED"/>
    <property type="match status" value="1"/>
</dbReference>
<dbReference type="SUPFAM" id="SSF48452">
    <property type="entry name" value="TPR-like"/>
    <property type="match status" value="3"/>
</dbReference>
<dbReference type="InterPro" id="IPR005158">
    <property type="entry name" value="BTAD"/>
</dbReference>
<protein>
    <submittedName>
        <fullName evidence="9">BTAD domain-containing putative transcriptional regulator</fullName>
    </submittedName>
</protein>
<dbReference type="Pfam" id="PF13424">
    <property type="entry name" value="TPR_12"/>
    <property type="match status" value="2"/>
</dbReference>
<comment type="caution">
    <text evidence="9">The sequence shown here is derived from an EMBL/GenBank/DDBJ whole genome shotgun (WGS) entry which is preliminary data.</text>
</comment>
<sequence length="1029" mass="113708">MEYRILGPLEVVAGSQRLDLGAPRQQVVLGCLLLEANRMVTIGRLTDAIYGDDLPSTSRAQVQICISSLRRLFAAHGNLDVIATHSQGYTLRVTEGQLDSQNFENLLSQARQARENRNPEEAVRHYRDALALWRGPALDGQESRLVQAAVSRLTERRINANEDCVDLELELGRHHELVGELSELVEEHPLRERLRGQLMLALYRSGRQAEALTVYRRARQTMIDELGIEPNESLQQLEYAILTSDESLDPPERQQQQPQQLQRHGEANEAPVAHRAVPRLLPTDIADFTGRIKLVEAIRSQLTFAAEDRQRLAVPIIAVVGKPGIGKSTIAVHVSHSVAGRYEDGQLFADLHGGESRPLGSGQVLERFLRALGVPGAAIPDGVDERAEMYRALLAGRRMLIVLDDARSESQVLPLLPGNPEAAVIITSRTRLAGLPGAAHLDVDLFDSRQSVDLLSRIAGIERVQAEHEAAARLADLCGHLPLALRIAGARLAARPHWTIDQLVGRLEDETRRLDELKHGDLGIRASISLTYESVSEDARRLFRRLAILEFRHFSGWVAAALLDSDPSDAQDLLDDLADTQLIEATDTGYGVHGQYRFHDLIRVFARERLATEEAVADRKAALERVLGGLLFLTGEAHRREYGGDYVQVHSEAPRWSLPDRLVEKLVMAPLPWYERERLTLVAGIRQAAQAGFVELCWDLAISAVTLFESRIYFDDWRETHEVALAAARRAGDRRGQAAMLYSIGSLYIAEQRFGDARRDFEAAAELFEEAGDDLGVALVIRNIAFLDRISGRLDDAVERYERALAIFRRTDDQVASAYVLHSVAQIRLDCEDLEAAKLLLSEALELSRVGGSRRVEAQVLHRLGETYLRSGELPSAAEVFEQTLTTVRNIGDPTGEAYALHGLGIARLRQGDFTEADLTLQRALELASTMGEKLAEARVVLGLGELALATDQTEQAIGRFHQALGLFHKIDAPFHVVRVLVMLSEAYSAVGETEAALSVSEEALELADTMPPAIAAQIRTQLADPPAG</sequence>
<dbReference type="InterPro" id="IPR027417">
    <property type="entry name" value="P-loop_NTPase"/>
</dbReference>
<evidence type="ECO:0000256" key="5">
    <source>
        <dbReference type="PROSITE-ProRule" id="PRU00339"/>
    </source>
</evidence>
<evidence type="ECO:0000256" key="6">
    <source>
        <dbReference type="PROSITE-ProRule" id="PRU01091"/>
    </source>
</evidence>
<dbReference type="Pfam" id="PF00931">
    <property type="entry name" value="NB-ARC"/>
    <property type="match status" value="1"/>
</dbReference>